<gene>
    <name evidence="2" type="ORF">AZI86_01205</name>
</gene>
<organism evidence="2 3">
    <name type="scientific">Bdellovibrio bacteriovorus</name>
    <dbReference type="NCBI Taxonomy" id="959"/>
    <lineage>
        <taxon>Bacteria</taxon>
        <taxon>Pseudomonadati</taxon>
        <taxon>Bdellovibrionota</taxon>
        <taxon>Bdellovibrionia</taxon>
        <taxon>Bdellovibrionales</taxon>
        <taxon>Pseudobdellovibrionaceae</taxon>
        <taxon>Bdellovibrio</taxon>
    </lineage>
</organism>
<proteinExistence type="predicted"/>
<name>A0A150WMN1_BDEBC</name>
<comment type="caution">
    <text evidence="2">The sequence shown here is derived from an EMBL/GenBank/DDBJ whole genome shotgun (WGS) entry which is preliminary data.</text>
</comment>
<feature type="region of interest" description="Disordered" evidence="1">
    <location>
        <begin position="129"/>
        <end position="148"/>
    </location>
</feature>
<dbReference type="AlphaFoldDB" id="A0A150WMN1"/>
<protein>
    <submittedName>
        <fullName evidence="2">Uncharacterized protein</fullName>
    </submittedName>
</protein>
<reference evidence="2 3" key="1">
    <citation type="submission" date="2016-03" db="EMBL/GenBank/DDBJ databases">
        <authorList>
            <person name="Ploux O."/>
        </authorList>
    </citation>
    <scope>NUCLEOTIDE SEQUENCE [LARGE SCALE GENOMIC DNA]</scope>
    <source>
        <strain evidence="2 3">R0</strain>
    </source>
</reference>
<dbReference type="EMBL" id="LUKE01000001">
    <property type="protein sequence ID" value="KYG65722.1"/>
    <property type="molecule type" value="Genomic_DNA"/>
</dbReference>
<accession>A0A150WMN1</accession>
<evidence type="ECO:0000313" key="3">
    <source>
        <dbReference type="Proteomes" id="UP000075320"/>
    </source>
</evidence>
<dbReference type="RefSeq" id="WP_061833266.1">
    <property type="nucleotide sequence ID" value="NZ_LUKE01000001.1"/>
</dbReference>
<dbReference type="Proteomes" id="UP000075320">
    <property type="component" value="Unassembled WGS sequence"/>
</dbReference>
<evidence type="ECO:0000313" key="2">
    <source>
        <dbReference type="EMBL" id="KYG65722.1"/>
    </source>
</evidence>
<dbReference type="OrthoDB" id="5294334at2"/>
<evidence type="ECO:0000256" key="1">
    <source>
        <dbReference type="SAM" id="MobiDB-lite"/>
    </source>
</evidence>
<keyword evidence="3" id="KW-1185">Reference proteome</keyword>
<sequence length="167" mass="19395">MFDHVLNNLLWIEELLPLETESAPKHGGMAYYLDMKMIMILVEKPGTYEHKGVSYPFEIWNGCILPVEYKKQSAFFLKFSFLENHPANKDWLYIPADSENFEDEVKQFVREITKHNPLLGTPVKMAPVTKEKSEKTAKNKKMPTAVKADKKRENNFLMGILNKDKKS</sequence>